<dbReference type="Proteomes" id="UP000237846">
    <property type="component" value="Unassembled WGS sequence"/>
</dbReference>
<proteinExistence type="predicted"/>
<evidence type="ECO:0000313" key="2">
    <source>
        <dbReference type="Proteomes" id="UP000237846"/>
    </source>
</evidence>
<reference evidence="1 2" key="1">
    <citation type="submission" date="2018-03" db="EMBL/GenBank/DDBJ databases">
        <title>Genomic Encyclopedia of Archaeal and Bacterial Type Strains, Phase II (KMG-II): from individual species to whole genera.</title>
        <authorList>
            <person name="Goeker M."/>
        </authorList>
    </citation>
    <scope>NUCLEOTIDE SEQUENCE [LARGE SCALE GENOMIC DNA]</scope>
    <source>
        <strain evidence="1 2">DSM 45601</strain>
    </source>
</reference>
<comment type="caution">
    <text evidence="1">The sequence shown here is derived from an EMBL/GenBank/DDBJ whole genome shotgun (WGS) entry which is preliminary data.</text>
</comment>
<organism evidence="1 2">
    <name type="scientific">Allonocardiopsis opalescens</name>
    <dbReference type="NCBI Taxonomy" id="1144618"/>
    <lineage>
        <taxon>Bacteria</taxon>
        <taxon>Bacillati</taxon>
        <taxon>Actinomycetota</taxon>
        <taxon>Actinomycetes</taxon>
        <taxon>Streptosporangiales</taxon>
        <taxon>Allonocardiopsis</taxon>
    </lineage>
</organism>
<sequence length="143" mass="14999">MTDYAAAVEAAKTLLKAAGASSGLLVLDFDDDGRLDDPAALAEAMRATVETKGLAGRIAVVELVDGSPEAELARELAEERMLTRELADNLDRANARLDGVRAALSPHTAPSRRCGAQVMVGTRVGRCERTAGHPRGQCGFGPK</sequence>
<name>A0A2T0PPL4_9ACTN</name>
<dbReference type="RefSeq" id="WP_106253790.1">
    <property type="nucleotide sequence ID" value="NZ_PVZC01000016.1"/>
</dbReference>
<gene>
    <name evidence="1" type="ORF">CLV72_11641</name>
</gene>
<evidence type="ECO:0000313" key="1">
    <source>
        <dbReference type="EMBL" id="PRX90845.1"/>
    </source>
</evidence>
<dbReference type="EMBL" id="PVZC01000016">
    <property type="protein sequence ID" value="PRX90845.1"/>
    <property type="molecule type" value="Genomic_DNA"/>
</dbReference>
<keyword evidence="2" id="KW-1185">Reference proteome</keyword>
<accession>A0A2T0PPL4</accession>
<dbReference type="AlphaFoldDB" id="A0A2T0PPL4"/>
<protein>
    <submittedName>
        <fullName evidence="1">Uncharacterized protein</fullName>
    </submittedName>
</protein>